<keyword evidence="2" id="KW-1185">Reference proteome</keyword>
<reference evidence="1" key="1">
    <citation type="submission" date="2023-11" db="EMBL/GenBank/DDBJ databases">
        <authorList>
            <person name="Poullet M."/>
        </authorList>
    </citation>
    <scope>NUCLEOTIDE SEQUENCE</scope>
    <source>
        <strain evidence="1">E1834</strain>
    </source>
</reference>
<dbReference type="EMBL" id="CAVMJV010000019">
    <property type="protein sequence ID" value="CAK5064176.1"/>
    <property type="molecule type" value="Genomic_DNA"/>
</dbReference>
<gene>
    <name evidence="1" type="ORF">MENTE1834_LOCUS16957</name>
</gene>
<proteinExistence type="predicted"/>
<comment type="caution">
    <text evidence="1">The sequence shown here is derived from an EMBL/GenBank/DDBJ whole genome shotgun (WGS) entry which is preliminary data.</text>
</comment>
<organism evidence="1 2">
    <name type="scientific">Meloidogyne enterolobii</name>
    <name type="common">Root-knot nematode worm</name>
    <name type="synonym">Meloidogyne mayaguensis</name>
    <dbReference type="NCBI Taxonomy" id="390850"/>
    <lineage>
        <taxon>Eukaryota</taxon>
        <taxon>Metazoa</taxon>
        <taxon>Ecdysozoa</taxon>
        <taxon>Nematoda</taxon>
        <taxon>Chromadorea</taxon>
        <taxon>Rhabditida</taxon>
        <taxon>Tylenchina</taxon>
        <taxon>Tylenchomorpha</taxon>
        <taxon>Tylenchoidea</taxon>
        <taxon>Meloidogynidae</taxon>
        <taxon>Meloidogyninae</taxon>
        <taxon>Meloidogyne</taxon>
    </lineage>
</organism>
<accession>A0ACB0YUT0</accession>
<protein>
    <submittedName>
        <fullName evidence="1">Uncharacterized protein</fullName>
    </submittedName>
</protein>
<evidence type="ECO:0000313" key="1">
    <source>
        <dbReference type="EMBL" id="CAK5064176.1"/>
    </source>
</evidence>
<name>A0ACB0YUT0_MELEN</name>
<dbReference type="Proteomes" id="UP001497535">
    <property type="component" value="Unassembled WGS sequence"/>
</dbReference>
<evidence type="ECO:0000313" key="2">
    <source>
        <dbReference type="Proteomes" id="UP001497535"/>
    </source>
</evidence>
<sequence>MERRFEISLILLTLFLGLPKVFKNTQPGHVLLEIINRTFFLTRNIPPTQ</sequence>